<dbReference type="EMBL" id="CACVBS010000002">
    <property type="protein sequence ID" value="CAA7258660.1"/>
    <property type="molecule type" value="Genomic_DNA"/>
</dbReference>
<dbReference type="OrthoDB" id="3149711at2759"/>
<name>A0A8S0VQ55_CYCAE</name>
<organism evidence="2 3">
    <name type="scientific">Cyclocybe aegerita</name>
    <name type="common">Black poplar mushroom</name>
    <name type="synonym">Agrocybe aegerita</name>
    <dbReference type="NCBI Taxonomy" id="1973307"/>
    <lineage>
        <taxon>Eukaryota</taxon>
        <taxon>Fungi</taxon>
        <taxon>Dikarya</taxon>
        <taxon>Basidiomycota</taxon>
        <taxon>Agaricomycotina</taxon>
        <taxon>Agaricomycetes</taxon>
        <taxon>Agaricomycetidae</taxon>
        <taxon>Agaricales</taxon>
        <taxon>Agaricineae</taxon>
        <taxon>Bolbitiaceae</taxon>
        <taxon>Cyclocybe</taxon>
    </lineage>
</organism>
<dbReference type="Proteomes" id="UP000467700">
    <property type="component" value="Unassembled WGS sequence"/>
</dbReference>
<accession>A0A8S0VQ55</accession>
<feature type="compositionally biased region" description="Basic and acidic residues" evidence="1">
    <location>
        <begin position="140"/>
        <end position="149"/>
    </location>
</feature>
<evidence type="ECO:0000256" key="1">
    <source>
        <dbReference type="SAM" id="MobiDB-lite"/>
    </source>
</evidence>
<proteinExistence type="predicted"/>
<keyword evidence="3" id="KW-1185">Reference proteome</keyword>
<dbReference type="AlphaFoldDB" id="A0A8S0VQ55"/>
<feature type="region of interest" description="Disordered" evidence="1">
    <location>
        <begin position="350"/>
        <end position="370"/>
    </location>
</feature>
<evidence type="ECO:0000313" key="3">
    <source>
        <dbReference type="Proteomes" id="UP000467700"/>
    </source>
</evidence>
<feature type="compositionally biased region" description="Basic residues" evidence="1">
    <location>
        <begin position="127"/>
        <end position="139"/>
    </location>
</feature>
<evidence type="ECO:0000313" key="2">
    <source>
        <dbReference type="EMBL" id="CAA7258660.1"/>
    </source>
</evidence>
<protein>
    <recommendedName>
        <fullName evidence="4">Pentatricopeptide repeat protein</fullName>
    </recommendedName>
</protein>
<gene>
    <name evidence="2" type="ORF">AAE3_LOCUS947</name>
</gene>
<reference evidence="2 3" key="1">
    <citation type="submission" date="2020-01" db="EMBL/GenBank/DDBJ databases">
        <authorList>
            <person name="Gupta K D."/>
        </authorList>
    </citation>
    <scope>NUCLEOTIDE SEQUENCE [LARGE SCALE GENOMIC DNA]</scope>
</reference>
<comment type="caution">
    <text evidence="2">The sequence shown here is derived from an EMBL/GenBank/DDBJ whole genome shotgun (WGS) entry which is preliminary data.</text>
</comment>
<evidence type="ECO:0008006" key="4">
    <source>
        <dbReference type="Google" id="ProtNLM"/>
    </source>
</evidence>
<sequence length="617" mass="71359">MPFRALRLFAVPTSPDTLLASSLSFASTLQLAAGKAWSRRVAAHSPLEHARKRGVRSVGGCQTASKPVEWEYRRQPGPSRLGNVTQPLSFRDNFLRERGKGTTHETSFMHAGHSAKLHTTASQVGKQNRHQHTRRRQRHLPSDLRDLPQRHPKMSYLAGVTDFDLQLSDYLPSPEDTHEPDEESCDLFDELPPEHHSEVLTPVATAFKEPRPSYLNAPRDWRALCQNLLYLVNVRKPSLSLPALLDYHARYPHHHSTYSYNLLIDLSIKHHSHPIATRLLHELRQSGIPEDIETYKLQVRLYVHQAQWNYAWGYVRSLQRENKLPKDENGRPDMPLPIWLELCRAPKRRRSRRSAQQGGAHDGQSSVPPFDTKSFQIQRQLVNSNRPSRLPPLHETPPYAIYCLVQLMMRAGDRDGALALTEAYFKAIPRVLDTKKMLVCLRVVHIHMAFSPKKSGLPKYDDARKKMHSLLRLHPSLRPTSRTVFLLLSMLRRAKKCGTVAWKQLAFFKSRWGNHLEDRRVLRRVSQLALKEGRMDIVQKLKATVRLERSERRERLLEESVKGGPNRAPTEKLYRLPLRQVYPSHGREGRLWFRHQASIYRQQARRRKRAAKAHSTK</sequence>
<feature type="region of interest" description="Disordered" evidence="1">
    <location>
        <begin position="119"/>
        <end position="149"/>
    </location>
</feature>